<dbReference type="Pfam" id="PF05368">
    <property type="entry name" value="NmrA"/>
    <property type="match status" value="1"/>
</dbReference>
<dbReference type="InterPro" id="IPR036291">
    <property type="entry name" value="NAD(P)-bd_dom_sf"/>
</dbReference>
<evidence type="ECO:0000313" key="5">
    <source>
        <dbReference type="Proteomes" id="UP001465976"/>
    </source>
</evidence>
<reference evidence="4 5" key="1">
    <citation type="submission" date="2024-02" db="EMBL/GenBank/DDBJ databases">
        <title>A draft genome for the cacao thread blight pathogen Marasmius crinis-equi.</title>
        <authorList>
            <person name="Cohen S.P."/>
            <person name="Baruah I.K."/>
            <person name="Amoako-Attah I."/>
            <person name="Bukari Y."/>
            <person name="Meinhardt L.W."/>
            <person name="Bailey B.A."/>
        </authorList>
    </citation>
    <scope>NUCLEOTIDE SEQUENCE [LARGE SCALE GENOMIC DNA]</scope>
    <source>
        <strain evidence="4 5">GH-76</strain>
    </source>
</reference>
<protein>
    <recommendedName>
        <fullName evidence="3">NmrA-like domain-containing protein</fullName>
    </recommendedName>
</protein>
<dbReference type="SUPFAM" id="SSF51735">
    <property type="entry name" value="NAD(P)-binding Rossmann-fold domains"/>
    <property type="match status" value="1"/>
</dbReference>
<dbReference type="PANTHER" id="PTHR42748:SF26">
    <property type="entry name" value="NMRA-LIKE DOMAIN-CONTAINING PROTEIN"/>
    <property type="match status" value="1"/>
</dbReference>
<accession>A0ABR3FJZ3</accession>
<dbReference type="InterPro" id="IPR008030">
    <property type="entry name" value="NmrA-like"/>
</dbReference>
<feature type="domain" description="NmrA-like" evidence="3">
    <location>
        <begin position="3"/>
        <end position="326"/>
    </location>
</feature>
<name>A0ABR3FJZ3_9AGAR</name>
<evidence type="ECO:0000256" key="2">
    <source>
        <dbReference type="ARBA" id="ARBA00022857"/>
    </source>
</evidence>
<sequence>MPKLIVVIGVTGNQGGSVAFRFLKDPAYRVRGLTRNPNSPAAQALVAKGIEIVQADLNDVQTLISAFAGANLIFSVTNYWEPFFRQDCRKKAQQLGISCREYAGNVERQQGINIADAAANTVGTLDANGFVASTLSHAARCSDGRFKELYHFDAKADVFPGYVVDKCPELARKMSCVQTGYFFSSYKLVPQSYFAQTPDGTFEMRFPTAPNVPVPHLDVNGDMGSFIYAVSKLPPGKSYMAEGTTCSWDDYMRTWTRISKQRGRYRQVPLEEMVEATPDKEFGREVGDMLLYSSTPGYDGGIETLLKANDIRALGMECTMTTLEDWMQKEDWSPLIGTNSLRVT</sequence>
<keyword evidence="2" id="KW-0521">NADP</keyword>
<gene>
    <name evidence="4" type="ORF">V5O48_006269</name>
</gene>
<dbReference type="Proteomes" id="UP001465976">
    <property type="component" value="Unassembled WGS sequence"/>
</dbReference>
<organism evidence="4 5">
    <name type="scientific">Marasmius crinis-equi</name>
    <dbReference type="NCBI Taxonomy" id="585013"/>
    <lineage>
        <taxon>Eukaryota</taxon>
        <taxon>Fungi</taxon>
        <taxon>Dikarya</taxon>
        <taxon>Basidiomycota</taxon>
        <taxon>Agaricomycotina</taxon>
        <taxon>Agaricomycetes</taxon>
        <taxon>Agaricomycetidae</taxon>
        <taxon>Agaricales</taxon>
        <taxon>Marasmiineae</taxon>
        <taxon>Marasmiaceae</taxon>
        <taxon>Marasmius</taxon>
    </lineage>
</organism>
<dbReference type="Gene3D" id="3.40.50.720">
    <property type="entry name" value="NAD(P)-binding Rossmann-like Domain"/>
    <property type="match status" value="1"/>
</dbReference>
<evidence type="ECO:0000259" key="3">
    <source>
        <dbReference type="Pfam" id="PF05368"/>
    </source>
</evidence>
<evidence type="ECO:0000313" key="4">
    <source>
        <dbReference type="EMBL" id="KAL0575709.1"/>
    </source>
</evidence>
<dbReference type="InterPro" id="IPR051164">
    <property type="entry name" value="NmrA-like_oxidored"/>
</dbReference>
<dbReference type="Gene3D" id="3.90.25.10">
    <property type="entry name" value="UDP-galactose 4-epimerase, domain 1"/>
    <property type="match status" value="1"/>
</dbReference>
<keyword evidence="5" id="KW-1185">Reference proteome</keyword>
<dbReference type="EMBL" id="JBAHYK010000281">
    <property type="protein sequence ID" value="KAL0575709.1"/>
    <property type="molecule type" value="Genomic_DNA"/>
</dbReference>
<comment type="caution">
    <text evidence="4">The sequence shown here is derived from an EMBL/GenBank/DDBJ whole genome shotgun (WGS) entry which is preliminary data.</text>
</comment>
<proteinExistence type="inferred from homology"/>
<evidence type="ECO:0000256" key="1">
    <source>
        <dbReference type="ARBA" id="ARBA00006328"/>
    </source>
</evidence>
<dbReference type="PANTHER" id="PTHR42748">
    <property type="entry name" value="NITROGEN METABOLITE REPRESSION PROTEIN NMRA FAMILY MEMBER"/>
    <property type="match status" value="1"/>
</dbReference>
<comment type="similarity">
    <text evidence="1">Belongs to the NmrA-type oxidoreductase family.</text>
</comment>